<reference evidence="1" key="1">
    <citation type="submission" date="2022-07" db="EMBL/GenBank/DDBJ databases">
        <title>Genome analysis of Parmales, a sister group of diatoms, reveals the evolutionary specialization of diatoms from phago-mixotrophs to photoautotrophs.</title>
        <authorList>
            <person name="Ban H."/>
            <person name="Sato S."/>
            <person name="Yoshikawa S."/>
            <person name="Kazumasa Y."/>
            <person name="Nakamura Y."/>
            <person name="Ichinomiya M."/>
            <person name="Saitoh K."/>
            <person name="Sato N."/>
            <person name="Blanc-Mathieu R."/>
            <person name="Endo H."/>
            <person name="Kuwata A."/>
            <person name="Ogata H."/>
        </authorList>
    </citation>
    <scope>NUCLEOTIDE SEQUENCE</scope>
</reference>
<keyword evidence="2" id="KW-1185">Reference proteome</keyword>
<comment type="caution">
    <text evidence="1">The sequence shown here is derived from an EMBL/GenBank/DDBJ whole genome shotgun (WGS) entry which is preliminary data.</text>
</comment>
<gene>
    <name evidence="1" type="ORF">TrRE_jg3663</name>
</gene>
<dbReference type="Proteomes" id="UP001165082">
    <property type="component" value="Unassembled WGS sequence"/>
</dbReference>
<organism evidence="1 2">
    <name type="scientific">Triparma retinervis</name>
    <dbReference type="NCBI Taxonomy" id="2557542"/>
    <lineage>
        <taxon>Eukaryota</taxon>
        <taxon>Sar</taxon>
        <taxon>Stramenopiles</taxon>
        <taxon>Ochrophyta</taxon>
        <taxon>Bolidophyceae</taxon>
        <taxon>Parmales</taxon>
        <taxon>Triparmaceae</taxon>
        <taxon>Triparma</taxon>
    </lineage>
</organism>
<dbReference type="AlphaFoldDB" id="A0A9W7G3Q5"/>
<evidence type="ECO:0000313" key="2">
    <source>
        <dbReference type="Proteomes" id="UP001165082"/>
    </source>
</evidence>
<dbReference type="EMBL" id="BRXZ01007828">
    <property type="protein sequence ID" value="GMI34662.1"/>
    <property type="molecule type" value="Genomic_DNA"/>
</dbReference>
<accession>A0A9W7G3Q5</accession>
<name>A0A9W7G3Q5_9STRA</name>
<protein>
    <submittedName>
        <fullName evidence="1">Uncharacterized protein</fullName>
    </submittedName>
</protein>
<evidence type="ECO:0000313" key="1">
    <source>
        <dbReference type="EMBL" id="GMI34662.1"/>
    </source>
</evidence>
<proteinExistence type="predicted"/>
<sequence>MPSFAVLKAHAYLTYDGLQALIEALRIQTLIIAPFSEPTRKIWRKTGLADQVFRLAPVVCPFPVRWREGWPTGQKDINHVNYLHPRHGYWNMTAGFILTAMLPYVPLHVRGKLFVERRELFALQCCGVHSDAFFASVRANGKLPASKATKDACARTGKVTGKLGGTTDAFFASVRANGKLPASQATKDACARTGKVTGKLGGTRTPPSKDGGRWHGGPVWIANLMVGKWNNTNKAKWMKAVELPNNIADRVNGAKYWKRDGDKITFYRCYLHTRGYIATPVCVPTKHPELLSQLIKDLGISS</sequence>